<feature type="chain" id="PRO_5047381513" description="Nudix hydrolase domain-containing protein" evidence="1">
    <location>
        <begin position="19"/>
        <end position="179"/>
    </location>
</feature>
<dbReference type="EMBL" id="JBHSAS010000001">
    <property type="protein sequence ID" value="MFC4025843.1"/>
    <property type="molecule type" value="Genomic_DNA"/>
</dbReference>
<dbReference type="RefSeq" id="WP_290232368.1">
    <property type="nucleotide sequence ID" value="NZ_JAUFPZ010000002.1"/>
</dbReference>
<gene>
    <name evidence="2" type="ORF">ACFOS1_00345</name>
</gene>
<keyword evidence="1" id="KW-0732">Signal</keyword>
<name>A0ABV8H492_9FLAO</name>
<accession>A0ABV8H492</accession>
<comment type="caution">
    <text evidence="2">The sequence shown here is derived from an EMBL/GenBank/DDBJ whole genome shotgun (WGS) entry which is preliminary data.</text>
</comment>
<dbReference type="InterPro" id="IPR015797">
    <property type="entry name" value="NUDIX_hydrolase-like_dom_sf"/>
</dbReference>
<evidence type="ECO:0000313" key="2">
    <source>
        <dbReference type="EMBL" id="MFC4025843.1"/>
    </source>
</evidence>
<dbReference type="Gene3D" id="3.90.79.10">
    <property type="entry name" value="Nucleoside Triphosphate Pyrophosphohydrolase"/>
    <property type="match status" value="1"/>
</dbReference>
<organism evidence="2 3">
    <name type="scientific">Zunongwangia endophytica</name>
    <dbReference type="NCBI Taxonomy" id="1808945"/>
    <lineage>
        <taxon>Bacteria</taxon>
        <taxon>Pseudomonadati</taxon>
        <taxon>Bacteroidota</taxon>
        <taxon>Flavobacteriia</taxon>
        <taxon>Flavobacteriales</taxon>
        <taxon>Flavobacteriaceae</taxon>
        <taxon>Zunongwangia</taxon>
    </lineage>
</organism>
<sequence>MKKIVILIFFVLFQSVNAQVEKDIPIFHRLVILNAENELMVVKIENADFWVTPGMYQTKELSIKKGLDSIALKYGIKIENLKLNGVFILKRELKGEKSTSLRNVYTAKVKEENIKKPDGIEEIKWLSVDKAIETITFPHINEMIEKTMTKPNEVWGGTLLQYKENENWKMKILEEFYTL</sequence>
<evidence type="ECO:0000256" key="1">
    <source>
        <dbReference type="SAM" id="SignalP"/>
    </source>
</evidence>
<evidence type="ECO:0000313" key="3">
    <source>
        <dbReference type="Proteomes" id="UP001595793"/>
    </source>
</evidence>
<dbReference type="SUPFAM" id="SSF55811">
    <property type="entry name" value="Nudix"/>
    <property type="match status" value="1"/>
</dbReference>
<dbReference type="Proteomes" id="UP001595793">
    <property type="component" value="Unassembled WGS sequence"/>
</dbReference>
<feature type="signal peptide" evidence="1">
    <location>
        <begin position="1"/>
        <end position="18"/>
    </location>
</feature>
<keyword evidence="3" id="KW-1185">Reference proteome</keyword>
<evidence type="ECO:0008006" key="4">
    <source>
        <dbReference type="Google" id="ProtNLM"/>
    </source>
</evidence>
<proteinExistence type="predicted"/>
<protein>
    <recommendedName>
        <fullName evidence="4">Nudix hydrolase domain-containing protein</fullName>
    </recommendedName>
</protein>
<reference evidence="3" key="1">
    <citation type="journal article" date="2019" name="Int. J. Syst. Evol. Microbiol.">
        <title>The Global Catalogue of Microorganisms (GCM) 10K type strain sequencing project: providing services to taxonomists for standard genome sequencing and annotation.</title>
        <authorList>
            <consortium name="The Broad Institute Genomics Platform"/>
            <consortium name="The Broad Institute Genome Sequencing Center for Infectious Disease"/>
            <person name="Wu L."/>
            <person name="Ma J."/>
        </authorList>
    </citation>
    <scope>NUCLEOTIDE SEQUENCE [LARGE SCALE GENOMIC DNA]</scope>
    <source>
        <strain evidence="3">CECT 9128</strain>
    </source>
</reference>